<evidence type="ECO:0000313" key="1">
    <source>
        <dbReference type="EMBL" id="MER7186234.1"/>
    </source>
</evidence>
<dbReference type="EMBL" id="JBEPEK010000556">
    <property type="protein sequence ID" value="MER7186234.1"/>
    <property type="molecule type" value="Genomic_DNA"/>
</dbReference>
<evidence type="ECO:0008006" key="3">
    <source>
        <dbReference type="Google" id="ProtNLM"/>
    </source>
</evidence>
<evidence type="ECO:0000313" key="2">
    <source>
        <dbReference type="Proteomes" id="UP001474181"/>
    </source>
</evidence>
<accession>A0ABV1XB34</accession>
<comment type="caution">
    <text evidence="1">The sequence shown here is derived from an EMBL/GenBank/DDBJ whole genome shotgun (WGS) entry which is preliminary data.</text>
</comment>
<sequence>MSLWVPVRDESAVVNRLRSYGWWVAAGARFRLSAGPGVRISTAGLEPAEAVRLASDFAAVLGESEATYRG</sequence>
<dbReference type="RefSeq" id="WP_350789751.1">
    <property type="nucleotide sequence ID" value="NZ_JBEPEK010000556.1"/>
</dbReference>
<dbReference type="Proteomes" id="UP001474181">
    <property type="component" value="Unassembled WGS sequence"/>
</dbReference>
<protein>
    <recommendedName>
        <fullName evidence="3">GntR family transcriptional regulator</fullName>
    </recommendedName>
</protein>
<proteinExistence type="predicted"/>
<organism evidence="1 2">
    <name type="scientific">Streptomyces hyaluromycini</name>
    <dbReference type="NCBI Taxonomy" id="1377993"/>
    <lineage>
        <taxon>Bacteria</taxon>
        <taxon>Bacillati</taxon>
        <taxon>Actinomycetota</taxon>
        <taxon>Actinomycetes</taxon>
        <taxon>Kitasatosporales</taxon>
        <taxon>Streptomycetaceae</taxon>
        <taxon>Streptomyces</taxon>
    </lineage>
</organism>
<gene>
    <name evidence="1" type="ORF">ABT404_43390</name>
</gene>
<reference evidence="1 2" key="1">
    <citation type="submission" date="2024-06" db="EMBL/GenBank/DDBJ databases">
        <title>The Natural Products Discovery Center: Release of the First 8490 Sequenced Strains for Exploring Actinobacteria Biosynthetic Diversity.</title>
        <authorList>
            <person name="Kalkreuter E."/>
            <person name="Kautsar S.A."/>
            <person name="Yang D."/>
            <person name="Bader C.D."/>
            <person name="Teijaro C.N."/>
            <person name="Fluegel L."/>
            <person name="Davis C.M."/>
            <person name="Simpson J.R."/>
            <person name="Lauterbach L."/>
            <person name="Steele A.D."/>
            <person name="Gui C."/>
            <person name="Meng S."/>
            <person name="Li G."/>
            <person name="Viehrig K."/>
            <person name="Ye F."/>
            <person name="Su P."/>
            <person name="Kiefer A.F."/>
            <person name="Nichols A."/>
            <person name="Cepeda A.J."/>
            <person name="Yan W."/>
            <person name="Fan B."/>
            <person name="Jiang Y."/>
            <person name="Adhikari A."/>
            <person name="Zheng C.-J."/>
            <person name="Schuster L."/>
            <person name="Cowan T.M."/>
            <person name="Smanski M.J."/>
            <person name="Chevrette M.G."/>
            <person name="De Carvalho L.P.S."/>
            <person name="Shen B."/>
        </authorList>
    </citation>
    <scope>NUCLEOTIDE SEQUENCE [LARGE SCALE GENOMIC DNA]</scope>
    <source>
        <strain evidence="1 2">NPDC000234</strain>
    </source>
</reference>
<name>A0ABV1XB34_9ACTN</name>
<keyword evidence="2" id="KW-1185">Reference proteome</keyword>